<evidence type="ECO:0000313" key="14">
    <source>
        <dbReference type="Proteomes" id="UP000316298"/>
    </source>
</evidence>
<evidence type="ECO:0000256" key="8">
    <source>
        <dbReference type="ARBA" id="ARBA00022989"/>
    </source>
</evidence>
<dbReference type="GO" id="GO:0016301">
    <property type="term" value="F:kinase activity"/>
    <property type="evidence" value="ECO:0007669"/>
    <property type="project" value="UniProtKB-KW"/>
</dbReference>
<feature type="transmembrane region" description="Helical" evidence="11">
    <location>
        <begin position="42"/>
        <end position="71"/>
    </location>
</feature>
<name>A0A542EQ90_9ACTN</name>
<proteinExistence type="predicted"/>
<keyword evidence="2" id="KW-0597">Phosphoprotein</keyword>
<evidence type="ECO:0000256" key="1">
    <source>
        <dbReference type="ARBA" id="ARBA00004141"/>
    </source>
</evidence>
<sequence length="255" mass="26924">MGVNRGVENYRAPVLTASLLAPPAVCGLLIPFREHFDNANAALVLVVVIVAVAVFGIRLAGVLAAVSSAIWFDFFLTVPYDSFSIDNSNDVEQAVLLLLIGIAVTEIAIWGRGQQAEASRRRGYLDGVITTSQAVAAGASADDLIEQVRAELVAVLGIDHVKFVAGSNRGGGPRLNPDGSVTRGAHVLKVDRDGLPTNAEIELTVQHAGEVRGRFLLTAATRIARPDLEQRLVAVALADQVGAALTTREPVDPHV</sequence>
<feature type="transmembrane region" description="Helical" evidence="11">
    <location>
        <begin position="91"/>
        <end position="111"/>
    </location>
</feature>
<protein>
    <submittedName>
        <fullName evidence="13">Uncharacterized protein DUF4118</fullName>
    </submittedName>
</protein>
<evidence type="ECO:0000256" key="4">
    <source>
        <dbReference type="ARBA" id="ARBA00022692"/>
    </source>
</evidence>
<dbReference type="GO" id="GO:0016020">
    <property type="term" value="C:membrane"/>
    <property type="evidence" value="ECO:0007669"/>
    <property type="project" value="UniProtKB-SubCell"/>
</dbReference>
<evidence type="ECO:0000256" key="5">
    <source>
        <dbReference type="ARBA" id="ARBA00022741"/>
    </source>
</evidence>
<accession>A0A542EQ90</accession>
<comment type="subcellular location">
    <subcellularLocation>
        <location evidence="1">Membrane</location>
        <topology evidence="1">Multi-pass membrane protein</topology>
    </subcellularLocation>
</comment>
<dbReference type="Pfam" id="PF13493">
    <property type="entry name" value="DUF4118"/>
    <property type="match status" value="1"/>
</dbReference>
<reference evidence="13 14" key="1">
    <citation type="submission" date="2019-06" db="EMBL/GenBank/DDBJ databases">
        <title>Sequencing the genomes of 1000 actinobacteria strains.</title>
        <authorList>
            <person name="Klenk H.-P."/>
        </authorList>
    </citation>
    <scope>NUCLEOTIDE SEQUENCE [LARGE SCALE GENOMIC DNA]</scope>
    <source>
        <strain evidence="13 14">DSM 17305</strain>
    </source>
</reference>
<keyword evidence="6" id="KW-0418">Kinase</keyword>
<keyword evidence="10 11" id="KW-0472">Membrane</keyword>
<evidence type="ECO:0000256" key="7">
    <source>
        <dbReference type="ARBA" id="ARBA00022840"/>
    </source>
</evidence>
<organism evidence="13 14">
    <name type="scientific">Kribbella jejuensis</name>
    <dbReference type="NCBI Taxonomy" id="236068"/>
    <lineage>
        <taxon>Bacteria</taxon>
        <taxon>Bacillati</taxon>
        <taxon>Actinomycetota</taxon>
        <taxon>Actinomycetes</taxon>
        <taxon>Propionibacteriales</taxon>
        <taxon>Kribbellaceae</taxon>
        <taxon>Kribbella</taxon>
    </lineage>
</organism>
<keyword evidence="9" id="KW-0902">Two-component regulatory system</keyword>
<keyword evidence="14" id="KW-1185">Reference proteome</keyword>
<dbReference type="Gene3D" id="1.20.120.620">
    <property type="entry name" value="Backbone structure of the membrane domain of e. Coli histidine kinase receptor kdpd"/>
    <property type="match status" value="1"/>
</dbReference>
<dbReference type="GO" id="GO:0000160">
    <property type="term" value="P:phosphorelay signal transduction system"/>
    <property type="evidence" value="ECO:0007669"/>
    <property type="project" value="UniProtKB-KW"/>
</dbReference>
<keyword evidence="4 11" id="KW-0812">Transmembrane</keyword>
<comment type="caution">
    <text evidence="13">The sequence shown here is derived from an EMBL/GenBank/DDBJ whole genome shotgun (WGS) entry which is preliminary data.</text>
</comment>
<gene>
    <name evidence="13" type="ORF">FB475_1608</name>
</gene>
<dbReference type="GO" id="GO:0005524">
    <property type="term" value="F:ATP binding"/>
    <property type="evidence" value="ECO:0007669"/>
    <property type="project" value="UniProtKB-KW"/>
</dbReference>
<evidence type="ECO:0000256" key="11">
    <source>
        <dbReference type="SAM" id="Phobius"/>
    </source>
</evidence>
<keyword evidence="3" id="KW-0808">Transferase</keyword>
<evidence type="ECO:0000256" key="9">
    <source>
        <dbReference type="ARBA" id="ARBA00023012"/>
    </source>
</evidence>
<feature type="domain" description="Sensor protein KdpD transmembrane" evidence="12">
    <location>
        <begin position="17"/>
        <end position="121"/>
    </location>
</feature>
<evidence type="ECO:0000256" key="2">
    <source>
        <dbReference type="ARBA" id="ARBA00022553"/>
    </source>
</evidence>
<evidence type="ECO:0000256" key="3">
    <source>
        <dbReference type="ARBA" id="ARBA00022679"/>
    </source>
</evidence>
<keyword evidence="5" id="KW-0547">Nucleotide-binding</keyword>
<dbReference type="AlphaFoldDB" id="A0A542EQ90"/>
<evidence type="ECO:0000313" key="13">
    <source>
        <dbReference type="EMBL" id="TQJ17489.1"/>
    </source>
</evidence>
<evidence type="ECO:0000259" key="12">
    <source>
        <dbReference type="Pfam" id="PF13493"/>
    </source>
</evidence>
<dbReference type="EMBL" id="VFMM01000001">
    <property type="protein sequence ID" value="TQJ17489.1"/>
    <property type="molecule type" value="Genomic_DNA"/>
</dbReference>
<keyword evidence="7" id="KW-0067">ATP-binding</keyword>
<evidence type="ECO:0000256" key="10">
    <source>
        <dbReference type="ARBA" id="ARBA00023136"/>
    </source>
</evidence>
<dbReference type="Proteomes" id="UP000316298">
    <property type="component" value="Unassembled WGS sequence"/>
</dbReference>
<keyword evidence="8 11" id="KW-1133">Transmembrane helix</keyword>
<dbReference type="InterPro" id="IPR038318">
    <property type="entry name" value="KdpD_sf"/>
</dbReference>
<dbReference type="InterPro" id="IPR025201">
    <property type="entry name" value="KdpD_TM"/>
</dbReference>
<feature type="transmembrane region" description="Helical" evidence="11">
    <location>
        <begin position="12"/>
        <end position="30"/>
    </location>
</feature>
<evidence type="ECO:0000256" key="6">
    <source>
        <dbReference type="ARBA" id="ARBA00022777"/>
    </source>
</evidence>